<name>A0A0F9XB05_TRIHA</name>
<protein>
    <submittedName>
        <fullName evidence="3">Uncharacterized protein</fullName>
    </submittedName>
</protein>
<feature type="chain" id="PRO_5002530085" evidence="2">
    <location>
        <begin position="22"/>
        <end position="387"/>
    </location>
</feature>
<evidence type="ECO:0000256" key="2">
    <source>
        <dbReference type="SAM" id="SignalP"/>
    </source>
</evidence>
<dbReference type="InterPro" id="IPR055323">
    <property type="entry name" value="C57A10.07/YOR238W"/>
</dbReference>
<evidence type="ECO:0000256" key="1">
    <source>
        <dbReference type="SAM" id="MobiDB-lite"/>
    </source>
</evidence>
<accession>A0A0F9XB05</accession>
<dbReference type="PANTHER" id="PTHR28110">
    <property type="entry name" value="TRANSMEMBRANE PROTEIN"/>
    <property type="match status" value="1"/>
</dbReference>
<comment type="caution">
    <text evidence="3">The sequence shown here is derived from an EMBL/GenBank/DDBJ whole genome shotgun (WGS) entry which is preliminary data.</text>
</comment>
<dbReference type="InterPro" id="IPR003848">
    <property type="entry name" value="DUF218"/>
</dbReference>
<dbReference type="OMA" id="FHIVETA"/>
<proteinExistence type="predicted"/>
<evidence type="ECO:0000313" key="4">
    <source>
        <dbReference type="Proteomes" id="UP000034112"/>
    </source>
</evidence>
<keyword evidence="2" id="KW-0732">Signal</keyword>
<feature type="region of interest" description="Disordered" evidence="1">
    <location>
        <begin position="360"/>
        <end position="387"/>
    </location>
</feature>
<dbReference type="OrthoDB" id="4347at2759"/>
<reference evidence="4" key="1">
    <citation type="journal article" date="2015" name="Genome Announc.">
        <title>Draft whole-genome sequence of the biocontrol agent Trichoderma harzianum T6776.</title>
        <authorList>
            <person name="Baroncelli R."/>
            <person name="Piaggeschi G."/>
            <person name="Fiorini L."/>
            <person name="Bertolini E."/>
            <person name="Zapparata A."/>
            <person name="Pe M.E."/>
            <person name="Sarrocco S."/>
            <person name="Vannacci G."/>
        </authorList>
    </citation>
    <scope>NUCLEOTIDE SEQUENCE [LARGE SCALE GENOMIC DNA]</scope>
    <source>
        <strain evidence="4">T6776</strain>
    </source>
</reference>
<dbReference type="CDD" id="cd06259">
    <property type="entry name" value="YdcF-like"/>
    <property type="match status" value="1"/>
</dbReference>
<evidence type="ECO:0000313" key="3">
    <source>
        <dbReference type="EMBL" id="KKP01700.1"/>
    </source>
</evidence>
<gene>
    <name evidence="3" type="ORF">THAR02_06206</name>
</gene>
<dbReference type="PANTHER" id="PTHR28110:SF1">
    <property type="entry name" value="TRANSMEMBRANE PROTEIN"/>
    <property type="match status" value="1"/>
</dbReference>
<dbReference type="AlphaFoldDB" id="A0A0F9XB05"/>
<dbReference type="GO" id="GO:0005737">
    <property type="term" value="C:cytoplasm"/>
    <property type="evidence" value="ECO:0007669"/>
    <property type="project" value="TreeGrafter"/>
</dbReference>
<feature type="signal peptide" evidence="2">
    <location>
        <begin position="1"/>
        <end position="21"/>
    </location>
</feature>
<dbReference type="Proteomes" id="UP000034112">
    <property type="component" value="Unassembled WGS sequence"/>
</dbReference>
<dbReference type="EMBL" id="JOKZ01000183">
    <property type="protein sequence ID" value="KKP01700.1"/>
    <property type="molecule type" value="Genomic_DNA"/>
</dbReference>
<feature type="compositionally biased region" description="Basic and acidic residues" evidence="1">
    <location>
        <begin position="372"/>
        <end position="387"/>
    </location>
</feature>
<sequence>MKFVSPSALVLSLWAAGFASADFHIVETAGTTEKLAIPSNKYNCGGINYSLDNNNDIKGSIGSSYMSMRGGNLCGAKDLDFYKQSDGTMFICLMQSEVENARLLMHNREIDLASTIIKSTLFSPTKAPIQITMALPNHLIIVCCHGIWTGGPSNGANEDEWLIADFQRGETDTFIEHIKAGVRCLAQDYNNAVLAFSGGPTRKETILSEAQSYANIASAHSYFNLINSSQDLVNSSRILIEDRALDSYHNVLFSLTLFYVRFHSWPASLTIVSHAFKKSRLIDGHCAAIGFPLEKTALLGIDPPGMASGENEDAIKGVGQAVDDWTADPHGRGEKLAGKRAKRNPWRVWQGVFAESVGKGDSTMGKLVTEGEGEKETLVEDAPRPWQ</sequence>
<organism evidence="3 4">
    <name type="scientific">Trichoderma harzianum</name>
    <name type="common">Hypocrea lixii</name>
    <dbReference type="NCBI Taxonomy" id="5544"/>
    <lineage>
        <taxon>Eukaryota</taxon>
        <taxon>Fungi</taxon>
        <taxon>Dikarya</taxon>
        <taxon>Ascomycota</taxon>
        <taxon>Pezizomycotina</taxon>
        <taxon>Sordariomycetes</taxon>
        <taxon>Hypocreomycetidae</taxon>
        <taxon>Hypocreales</taxon>
        <taxon>Hypocreaceae</taxon>
        <taxon>Trichoderma</taxon>
    </lineage>
</organism>